<comment type="caution">
    <text evidence="2">The sequence shown here is derived from an EMBL/GenBank/DDBJ whole genome shotgun (WGS) entry which is preliminary data.</text>
</comment>
<dbReference type="Proteomes" id="UP000236370">
    <property type="component" value="Unassembled WGS sequence"/>
</dbReference>
<name>A0A2J8M315_PANTR</name>
<dbReference type="AlphaFoldDB" id="A0A2J8M315"/>
<feature type="non-terminal residue" evidence="2">
    <location>
        <position position="1"/>
    </location>
</feature>
<feature type="compositionally biased region" description="Pro residues" evidence="1">
    <location>
        <begin position="1"/>
        <end position="10"/>
    </location>
</feature>
<reference evidence="2 3" key="1">
    <citation type="submission" date="2017-12" db="EMBL/GenBank/DDBJ databases">
        <title>High-resolution comparative analysis of great ape genomes.</title>
        <authorList>
            <person name="Pollen A."/>
            <person name="Hastie A."/>
            <person name="Hormozdiari F."/>
            <person name="Dougherty M."/>
            <person name="Liu R."/>
            <person name="Chaisson M."/>
            <person name="Hoppe E."/>
            <person name="Hill C."/>
            <person name="Pang A."/>
            <person name="Hillier L."/>
            <person name="Baker C."/>
            <person name="Armstrong J."/>
            <person name="Shendure J."/>
            <person name="Paten B."/>
            <person name="Wilson R."/>
            <person name="Chao H."/>
            <person name="Schneider V."/>
            <person name="Ventura M."/>
            <person name="Kronenberg Z."/>
            <person name="Murali S."/>
            <person name="Gordon D."/>
            <person name="Cantsilieris S."/>
            <person name="Munson K."/>
            <person name="Nelson B."/>
            <person name="Raja A."/>
            <person name="Underwood J."/>
            <person name="Diekhans M."/>
            <person name="Fiddes I."/>
            <person name="Haussler D."/>
            <person name="Eichler E."/>
        </authorList>
    </citation>
    <scope>NUCLEOTIDE SEQUENCE [LARGE SCALE GENOMIC DNA]</scope>
    <source>
        <strain evidence="2">Yerkes chimp pedigree #C0471</strain>
    </source>
</reference>
<dbReference type="EMBL" id="NBAG03000270">
    <property type="protein sequence ID" value="PNI53904.1"/>
    <property type="molecule type" value="Genomic_DNA"/>
</dbReference>
<gene>
    <name evidence="2" type="ORF">CK820_G0023796</name>
</gene>
<feature type="region of interest" description="Disordered" evidence="1">
    <location>
        <begin position="1"/>
        <end position="39"/>
    </location>
</feature>
<protein>
    <submittedName>
        <fullName evidence="2">NEPRO isoform 7</fullName>
    </submittedName>
</protein>
<sequence>KMAAVPPGPEPWNRVRIPKAGNRSAVTVQNPGAALGDQF</sequence>
<evidence type="ECO:0000313" key="3">
    <source>
        <dbReference type="Proteomes" id="UP000236370"/>
    </source>
</evidence>
<evidence type="ECO:0000313" key="2">
    <source>
        <dbReference type="EMBL" id="PNI53904.1"/>
    </source>
</evidence>
<evidence type="ECO:0000256" key="1">
    <source>
        <dbReference type="SAM" id="MobiDB-lite"/>
    </source>
</evidence>
<organism evidence="2 3">
    <name type="scientific">Pan troglodytes</name>
    <name type="common">Chimpanzee</name>
    <dbReference type="NCBI Taxonomy" id="9598"/>
    <lineage>
        <taxon>Eukaryota</taxon>
        <taxon>Metazoa</taxon>
        <taxon>Chordata</taxon>
        <taxon>Craniata</taxon>
        <taxon>Vertebrata</taxon>
        <taxon>Euteleostomi</taxon>
        <taxon>Mammalia</taxon>
        <taxon>Eutheria</taxon>
        <taxon>Euarchontoglires</taxon>
        <taxon>Primates</taxon>
        <taxon>Haplorrhini</taxon>
        <taxon>Catarrhini</taxon>
        <taxon>Hominidae</taxon>
        <taxon>Pan</taxon>
    </lineage>
</organism>
<accession>A0A2J8M315</accession>
<proteinExistence type="predicted"/>